<evidence type="ECO:0000256" key="8">
    <source>
        <dbReference type="SAM" id="Phobius"/>
    </source>
</evidence>
<feature type="transmembrane region" description="Helical" evidence="8">
    <location>
        <begin position="297"/>
        <end position="316"/>
    </location>
</feature>
<evidence type="ECO:0000256" key="2">
    <source>
        <dbReference type="ARBA" id="ARBA00022475"/>
    </source>
</evidence>
<dbReference type="AlphaFoldDB" id="A0AAD0QXG0"/>
<dbReference type="GO" id="GO:0010041">
    <property type="term" value="P:response to iron(III) ion"/>
    <property type="evidence" value="ECO:0007669"/>
    <property type="project" value="TreeGrafter"/>
</dbReference>
<dbReference type="PANTHER" id="PTHR33908:SF3">
    <property type="entry name" value="UNDECAPRENYL PHOSPHATE-ALPHA-4-AMINO-4-DEOXY-L-ARABINOSE ARABINOSYL TRANSFERASE"/>
    <property type="match status" value="1"/>
</dbReference>
<evidence type="ECO:0000256" key="3">
    <source>
        <dbReference type="ARBA" id="ARBA00022676"/>
    </source>
</evidence>
<feature type="transmembrane region" description="Helical" evidence="8">
    <location>
        <begin position="84"/>
        <end position="104"/>
    </location>
</feature>
<dbReference type="InterPro" id="IPR038731">
    <property type="entry name" value="RgtA/B/C-like"/>
</dbReference>
<keyword evidence="2" id="KW-1003">Cell membrane</keyword>
<keyword evidence="5 8" id="KW-0812">Transmembrane</keyword>
<feature type="transmembrane region" description="Helical" evidence="8">
    <location>
        <begin position="266"/>
        <end position="285"/>
    </location>
</feature>
<evidence type="ECO:0000256" key="7">
    <source>
        <dbReference type="ARBA" id="ARBA00023136"/>
    </source>
</evidence>
<feature type="transmembrane region" description="Helical" evidence="8">
    <location>
        <begin position="346"/>
        <end position="368"/>
    </location>
</feature>
<feature type="transmembrane region" description="Helical" evidence="8">
    <location>
        <begin position="203"/>
        <end position="223"/>
    </location>
</feature>
<feature type="domain" description="Glycosyltransferase RgtA/B/C/D-like" evidence="9">
    <location>
        <begin position="64"/>
        <end position="223"/>
    </location>
</feature>
<reference evidence="10 11" key="1">
    <citation type="submission" date="2018-07" db="EMBL/GenBank/DDBJ databases">
        <title>Complete genome sequence of a Pseudomonas plecoglossicida strain pathogenic to the marine fish, Larimichthys crocea.</title>
        <authorList>
            <person name="Tao Z."/>
        </authorList>
    </citation>
    <scope>NUCLEOTIDE SEQUENCE [LARGE SCALE GENOMIC DNA]</scope>
    <source>
        <strain evidence="10 11">XSDHY-P</strain>
    </source>
</reference>
<accession>A0AAD0QXG0</accession>
<feature type="transmembrane region" description="Helical" evidence="8">
    <location>
        <begin position="162"/>
        <end position="191"/>
    </location>
</feature>
<keyword evidence="6 8" id="KW-1133">Transmembrane helix</keyword>
<evidence type="ECO:0000256" key="1">
    <source>
        <dbReference type="ARBA" id="ARBA00004651"/>
    </source>
</evidence>
<proteinExistence type="predicted"/>
<dbReference type="Pfam" id="PF13231">
    <property type="entry name" value="PMT_2"/>
    <property type="match status" value="1"/>
</dbReference>
<feature type="transmembrane region" description="Helical" evidence="8">
    <location>
        <begin position="136"/>
        <end position="155"/>
    </location>
</feature>
<dbReference type="GO" id="GO:0009103">
    <property type="term" value="P:lipopolysaccharide biosynthetic process"/>
    <property type="evidence" value="ECO:0007669"/>
    <property type="project" value="TreeGrafter"/>
</dbReference>
<dbReference type="Proteomes" id="UP000256503">
    <property type="component" value="Chromosome"/>
</dbReference>
<name>A0AAD0QXG0_PSEDL</name>
<dbReference type="PANTHER" id="PTHR33908">
    <property type="entry name" value="MANNOSYLTRANSFERASE YKCB-RELATED"/>
    <property type="match status" value="1"/>
</dbReference>
<dbReference type="GO" id="GO:0005886">
    <property type="term" value="C:plasma membrane"/>
    <property type="evidence" value="ECO:0007669"/>
    <property type="project" value="UniProtKB-SubCell"/>
</dbReference>
<organism evidence="10 11">
    <name type="scientific">Pseudomonas plecoglossicida</name>
    <dbReference type="NCBI Taxonomy" id="70775"/>
    <lineage>
        <taxon>Bacteria</taxon>
        <taxon>Pseudomonadati</taxon>
        <taxon>Pseudomonadota</taxon>
        <taxon>Gammaproteobacteria</taxon>
        <taxon>Pseudomonadales</taxon>
        <taxon>Pseudomonadaceae</taxon>
        <taxon>Pseudomonas</taxon>
    </lineage>
</organism>
<evidence type="ECO:0000313" key="10">
    <source>
        <dbReference type="EMBL" id="AXM96182.1"/>
    </source>
</evidence>
<evidence type="ECO:0000259" key="9">
    <source>
        <dbReference type="Pfam" id="PF13231"/>
    </source>
</evidence>
<dbReference type="GO" id="GO:0016763">
    <property type="term" value="F:pentosyltransferase activity"/>
    <property type="evidence" value="ECO:0007669"/>
    <property type="project" value="TreeGrafter"/>
</dbReference>
<evidence type="ECO:0000256" key="6">
    <source>
        <dbReference type="ARBA" id="ARBA00022989"/>
    </source>
</evidence>
<sequence length="499" mass="55939">MTVSPRWQPKGATVGLTVIILLMSAAVRLHQATMPEIWYDEAFSVMLSRLSVEEILFHTARDVHPPLYYLILHYWMNGFGSAPLAARGLSIVAGIATVGVAMLLTRQLASRRAAVLAGLLLAFFPIAIRYSQEVRMYALLGLLLITAVYMLWLWVNKQRTLYLVAYAVLMVAALYTHYFALLCALANWVYLSLTRDARGKVQALSRAWWVANAAVAIAYLPWLPTLFSQLEHRELVGWIVHYPTSVMSLPRTFWKAFTMNTSTAHTDVYAVLLSVLLLLASLHVLRRDSKPGKPSVLLLCYCFVPVCVVWLVSIFMPLYINRYLFFALLALPLVVAIAADTLPTRALWLAIVGCLLMELTGLTFFFSYQGKPGGELATVMAQVNEQWRTGDALLADRKRSYFSIEYYNATGRPAFLYTRIEPDATGKAATTYGTLTLLYQRSDELYVANPQALTRRFKRLWLVNSPTASNTPYVPLDGWVKIDEIIEGSTQALLFAAPG</sequence>
<evidence type="ECO:0000313" key="11">
    <source>
        <dbReference type="Proteomes" id="UP000256503"/>
    </source>
</evidence>
<keyword evidence="7 8" id="KW-0472">Membrane</keyword>
<evidence type="ECO:0000256" key="5">
    <source>
        <dbReference type="ARBA" id="ARBA00022692"/>
    </source>
</evidence>
<protein>
    <recommendedName>
        <fullName evidence="9">Glycosyltransferase RgtA/B/C/D-like domain-containing protein</fullName>
    </recommendedName>
</protein>
<feature type="transmembrane region" description="Helical" evidence="8">
    <location>
        <begin position="235"/>
        <end position="254"/>
    </location>
</feature>
<feature type="transmembrane region" description="Helical" evidence="8">
    <location>
        <begin position="113"/>
        <end position="130"/>
    </location>
</feature>
<feature type="transmembrane region" description="Helical" evidence="8">
    <location>
        <begin position="322"/>
        <end position="339"/>
    </location>
</feature>
<keyword evidence="4" id="KW-0808">Transferase</keyword>
<comment type="subcellular location">
    <subcellularLocation>
        <location evidence="1">Cell membrane</location>
        <topology evidence="1">Multi-pass membrane protein</topology>
    </subcellularLocation>
</comment>
<evidence type="ECO:0000256" key="4">
    <source>
        <dbReference type="ARBA" id="ARBA00022679"/>
    </source>
</evidence>
<dbReference type="InterPro" id="IPR050297">
    <property type="entry name" value="LipidA_mod_glycosyltrf_83"/>
</dbReference>
<dbReference type="EMBL" id="CP031146">
    <property type="protein sequence ID" value="AXM96182.1"/>
    <property type="molecule type" value="Genomic_DNA"/>
</dbReference>
<dbReference type="GeneID" id="49613853"/>
<keyword evidence="3" id="KW-0328">Glycosyltransferase</keyword>
<gene>
    <name evidence="10" type="ORF">DVB73_10530</name>
</gene>
<dbReference type="RefSeq" id="WP_016395665.1">
    <property type="nucleotide sequence ID" value="NZ_BSOM01000048.1"/>
</dbReference>